<name>A0AAD1NVR6_9ACTN</name>
<dbReference type="RefSeq" id="WP_002527504.1">
    <property type="nucleotide sequence ID" value="NZ_AP024747.1"/>
</dbReference>
<dbReference type="GeneID" id="92881956"/>
<dbReference type="AlphaFoldDB" id="A0AAD1NVR6"/>
<sequence length="63" mass="7236">MARDKVLEDSNKLFFKWFTGVQANIVTNAVGNHLSTARRNKLALIWVGEDTDEVRTYSYFALN</sequence>
<gene>
    <name evidence="1" type="ORF">KB1_14080</name>
</gene>
<accession>A0AAD1NVR6</accession>
<dbReference type="Gene3D" id="3.40.50.12780">
    <property type="entry name" value="N-terminal domain of ligase-like"/>
    <property type="match status" value="1"/>
</dbReference>
<reference evidence="1" key="1">
    <citation type="submission" date="2021-06" db="EMBL/GenBank/DDBJ databases">
        <title>Genome sequence of Cutibacterium modestum strain KB17-24694.</title>
        <authorList>
            <person name="Dekio I."/>
            <person name="Asahina A."/>
            <person name="Nishida M."/>
        </authorList>
    </citation>
    <scope>NUCLEOTIDE SEQUENCE</scope>
    <source>
        <strain evidence="1">KB17-24694</strain>
    </source>
</reference>
<dbReference type="Proteomes" id="UP000825072">
    <property type="component" value="Chromosome 1"/>
</dbReference>
<proteinExistence type="predicted"/>
<organism evidence="1 2">
    <name type="scientific">Cutibacterium modestum</name>
    <dbReference type="NCBI Taxonomy" id="2559073"/>
    <lineage>
        <taxon>Bacteria</taxon>
        <taxon>Bacillati</taxon>
        <taxon>Actinomycetota</taxon>
        <taxon>Actinomycetes</taxon>
        <taxon>Propionibacteriales</taxon>
        <taxon>Propionibacteriaceae</taxon>
        <taxon>Cutibacterium</taxon>
    </lineage>
</organism>
<protein>
    <submittedName>
        <fullName evidence="1">Uncharacterized protein</fullName>
    </submittedName>
</protein>
<dbReference type="InterPro" id="IPR042099">
    <property type="entry name" value="ANL_N_sf"/>
</dbReference>
<evidence type="ECO:0000313" key="2">
    <source>
        <dbReference type="Proteomes" id="UP000825072"/>
    </source>
</evidence>
<dbReference type="EMBL" id="AP024747">
    <property type="protein sequence ID" value="BCY25418.1"/>
    <property type="molecule type" value="Genomic_DNA"/>
</dbReference>
<evidence type="ECO:0000313" key="1">
    <source>
        <dbReference type="EMBL" id="BCY25418.1"/>
    </source>
</evidence>